<dbReference type="AlphaFoldDB" id="F0T621"/>
<keyword evidence="1" id="KW-1133">Transmembrane helix</keyword>
<gene>
    <name evidence="2" type="ordered locus">Metbo_2314</name>
</gene>
<dbReference type="RefSeq" id="WP_013645879.1">
    <property type="nucleotide sequence ID" value="NC_015216.1"/>
</dbReference>
<dbReference type="STRING" id="877455.Metbo_2314"/>
<feature type="transmembrane region" description="Helical" evidence="1">
    <location>
        <begin position="89"/>
        <end position="111"/>
    </location>
</feature>
<feature type="transmembrane region" description="Helical" evidence="1">
    <location>
        <begin position="37"/>
        <end position="54"/>
    </location>
</feature>
<keyword evidence="3" id="KW-1185">Reference proteome</keyword>
<evidence type="ECO:0000256" key="1">
    <source>
        <dbReference type="SAM" id="Phobius"/>
    </source>
</evidence>
<feature type="transmembrane region" description="Helical" evidence="1">
    <location>
        <begin position="12"/>
        <end position="31"/>
    </location>
</feature>
<dbReference type="Proteomes" id="UP000007490">
    <property type="component" value="Chromosome"/>
</dbReference>
<accession>F0T621</accession>
<reference evidence="3" key="1">
    <citation type="submission" date="2011-02" db="EMBL/GenBank/DDBJ databases">
        <title>Complete sequence of Methanobacterium sp. AL-21.</title>
        <authorList>
            <consortium name="US DOE Joint Genome Institute"/>
            <person name="Lucas S."/>
            <person name="Copeland A."/>
            <person name="Lapidus A."/>
            <person name="Cheng J.-F."/>
            <person name="Goodwin L."/>
            <person name="Pitluck S."/>
            <person name="Chertkov O."/>
            <person name="Detter J.C."/>
            <person name="Han C."/>
            <person name="Tapia R."/>
            <person name="Land M."/>
            <person name="Hauser L."/>
            <person name="Kyrpides N."/>
            <person name="Ivanova N."/>
            <person name="Mikhailova N."/>
            <person name="Pagani I."/>
            <person name="Cadillo-Quiroz H."/>
            <person name="Imachi H."/>
            <person name="Zinder S."/>
            <person name="Liu W."/>
            <person name="Woyke T."/>
        </authorList>
    </citation>
    <scope>NUCLEOTIDE SEQUENCE [LARGE SCALE GENOMIC DNA]</scope>
    <source>
        <strain evidence="3">AL-21</strain>
    </source>
</reference>
<dbReference type="KEGG" id="mel:Metbo_2314"/>
<organism evidence="2 3">
    <name type="scientific">Methanobacterium lacus (strain AL-21)</name>
    <dbReference type="NCBI Taxonomy" id="877455"/>
    <lineage>
        <taxon>Archaea</taxon>
        <taxon>Methanobacteriati</taxon>
        <taxon>Methanobacteriota</taxon>
        <taxon>Methanomada group</taxon>
        <taxon>Methanobacteria</taxon>
        <taxon>Methanobacteriales</taxon>
        <taxon>Methanobacteriaceae</taxon>
        <taxon>Methanobacterium</taxon>
    </lineage>
</organism>
<reference evidence="2 3" key="2">
    <citation type="journal article" date="2014" name="Int. J. Syst. Evol. Microbiol.">
        <title>Methanobacterium paludis sp. nov. and a novel strain of Methanobacterium lacus isolated from northern peatlands.</title>
        <authorList>
            <person name="Cadillo-Quiroz H."/>
            <person name="Brauer S.L."/>
            <person name="Goodson N."/>
            <person name="Yavitt J.B."/>
            <person name="Zinder S.H."/>
        </authorList>
    </citation>
    <scope>NUCLEOTIDE SEQUENCE [LARGE SCALE GENOMIC DNA]</scope>
    <source>
        <strain evidence="2 3">AL-21</strain>
    </source>
</reference>
<feature type="transmembrane region" description="Helical" evidence="1">
    <location>
        <begin position="61"/>
        <end position="83"/>
    </location>
</feature>
<name>F0T621_METLA</name>
<sequence length="124" mass="14123">MRLSPIKSITLGFLTFFIIYIFIINLMIRLGFIFDNITLAFSLVVGSCIATYYTKEKKIQYGIYVGLIWAVLGLVPLLSFGFPADLSNLIINFLTFIKIIMMAIIGSYLAIVIGKHQKYKHENF</sequence>
<protein>
    <submittedName>
        <fullName evidence="2">Uncharacterized protein</fullName>
    </submittedName>
</protein>
<proteinExistence type="predicted"/>
<dbReference type="EMBL" id="CP002551">
    <property type="protein sequence ID" value="ADZ10528.1"/>
    <property type="molecule type" value="Genomic_DNA"/>
</dbReference>
<dbReference type="GeneID" id="10278780"/>
<dbReference type="HOGENOM" id="CLU_1998757_0_0_2"/>
<keyword evidence="1" id="KW-0812">Transmembrane</keyword>
<evidence type="ECO:0000313" key="2">
    <source>
        <dbReference type="EMBL" id="ADZ10528.1"/>
    </source>
</evidence>
<evidence type="ECO:0000313" key="3">
    <source>
        <dbReference type="Proteomes" id="UP000007490"/>
    </source>
</evidence>
<keyword evidence="1" id="KW-0472">Membrane</keyword>